<dbReference type="InterPro" id="IPR011042">
    <property type="entry name" value="6-blade_b-propeller_TolB-like"/>
</dbReference>
<proteinExistence type="predicted"/>
<sequence>MYSGLFLFIMRYTLFILLLLIFSFAHAQEFGGEPALVKWKQINNDTVRIIFPDGWDSIAKRVATVTSNEQLHFASTIGSLNRKVNIVLHNQTVFSNGFVALGPRRSEFFLTPEQNAFELSAVSWSDLLSIHEYRHVEQYNNFNVGLSHVMHILFGQNGQALANAAAVPDWFFEGDAVYNETLLSEQGRGRLPLFLNGYKSLCIENKHYSYMKLRNGSYRNFIPGHYPLGYMLVAYGREKYGNDFWKNVTHDAASFNSLFYPMQHAVKKHAGITFNDFVKQAFKYYQEQWKGQSYSNLTFIDSTEKNNVTDNQYPYITNDGSVITLQKSYNHIPQFIIRRADGIMEKIAVEDITTNDYFSYNNGIIAYASFKPHARWGNREYSEIRLIDINTKKERKLTSRSRYFSPDISHNGSMIIAIEQATDGSSKLVLLDTGGNVKRTIVNDQGNVFSHPKFSANDKYIYVCDRKADGKMGIIKQAVTGKDREVILSYNNRIVGFPVVQGDTLLYSCSNNGRDEIWAYTSSANKNYRLASAATGLYQASLLNNKIITAAFTANGYRLAEATPQWESTNENDTLKNLYVSGPFQKPSNQLLNNVGERNFTSKPYSKISGFFNFHSYNPYISDPDYSFILYGQNVLNTVQSQLYYTYNRDEQFSRAGYTGIYGGWYLQPFININQTWNRTARLNADTVLHWNETKLSGGLQLPLNLTGGSLYRNLTTSASYNYVSTQWTGFAKNYFKNAGFGYTQLRLNYSQYIQQAVQHINPRFGQSITLQFRTGSTANQLLASGYLYFPGLGKNHSIIVNLAWQQRDTSGKYYYDNNFPFSRGYSVPDYPRMYKAGFNYNFPLAYPDWGFGNIAYCLRIRGNLFYDFTQTKSLRTGNRFNFASTGAEIFFDTKWWNQQFVSFGLRYSRLLNNDFERRSPNQWEIVLPLSL</sequence>
<dbReference type="Proteomes" id="UP000199031">
    <property type="component" value="Unassembled WGS sequence"/>
</dbReference>
<dbReference type="PANTHER" id="PTHR36842">
    <property type="entry name" value="PROTEIN TOLB HOMOLOG"/>
    <property type="match status" value="1"/>
</dbReference>
<evidence type="ECO:0000313" key="1">
    <source>
        <dbReference type="EMBL" id="SFP52480.1"/>
    </source>
</evidence>
<reference evidence="1 2" key="1">
    <citation type="submission" date="2016-10" db="EMBL/GenBank/DDBJ databases">
        <authorList>
            <person name="de Groot N.N."/>
        </authorList>
    </citation>
    <scope>NUCLEOTIDE SEQUENCE [LARGE SCALE GENOMIC DNA]</scope>
    <source>
        <strain evidence="1 2">DSM 28286</strain>
    </source>
</reference>
<keyword evidence="2" id="KW-1185">Reference proteome</keyword>
<name>A0A1I5R292_9BACT</name>
<accession>A0A1I5R292</accession>
<dbReference type="AlphaFoldDB" id="A0A1I5R292"/>
<gene>
    <name evidence="1" type="ORF">SAMN05444277_10126</name>
</gene>
<evidence type="ECO:0008006" key="3">
    <source>
        <dbReference type="Google" id="ProtNLM"/>
    </source>
</evidence>
<dbReference type="STRING" id="1465490.SAMN05444277_10126"/>
<evidence type="ECO:0000313" key="2">
    <source>
        <dbReference type="Proteomes" id="UP000199031"/>
    </source>
</evidence>
<dbReference type="SUPFAM" id="SSF69304">
    <property type="entry name" value="Tricorn protease N-terminal domain"/>
    <property type="match status" value="1"/>
</dbReference>
<dbReference type="Gene3D" id="2.120.10.30">
    <property type="entry name" value="TolB, C-terminal domain"/>
    <property type="match status" value="1"/>
</dbReference>
<dbReference type="PANTHER" id="PTHR36842:SF1">
    <property type="entry name" value="PROTEIN TOLB"/>
    <property type="match status" value="1"/>
</dbReference>
<dbReference type="EMBL" id="FOXQ01000001">
    <property type="protein sequence ID" value="SFP52480.1"/>
    <property type="molecule type" value="Genomic_DNA"/>
</dbReference>
<organism evidence="1 2">
    <name type="scientific">Parafilimonas terrae</name>
    <dbReference type="NCBI Taxonomy" id="1465490"/>
    <lineage>
        <taxon>Bacteria</taxon>
        <taxon>Pseudomonadati</taxon>
        <taxon>Bacteroidota</taxon>
        <taxon>Chitinophagia</taxon>
        <taxon>Chitinophagales</taxon>
        <taxon>Chitinophagaceae</taxon>
        <taxon>Parafilimonas</taxon>
    </lineage>
</organism>
<protein>
    <recommendedName>
        <fullName evidence="3">WD40-like Beta Propeller Repeat</fullName>
    </recommendedName>
</protein>